<evidence type="ECO:0000256" key="10">
    <source>
        <dbReference type="ARBA" id="ARBA00022884"/>
    </source>
</evidence>
<keyword evidence="11" id="KW-0539">Nucleus</keyword>
<evidence type="ECO:0000256" key="11">
    <source>
        <dbReference type="ARBA" id="ARBA00023242"/>
    </source>
</evidence>
<keyword evidence="4" id="KW-0813">Transport</keyword>
<dbReference type="CDD" id="cd12379">
    <property type="entry name" value="RRM2_I_PABPs"/>
    <property type="match status" value="1"/>
</dbReference>
<evidence type="ECO:0000256" key="9">
    <source>
        <dbReference type="ARBA" id="ARBA00022845"/>
    </source>
</evidence>
<evidence type="ECO:0000256" key="1">
    <source>
        <dbReference type="ARBA" id="ARBA00004123"/>
    </source>
</evidence>
<feature type="domain" description="RRM" evidence="15">
    <location>
        <begin position="334"/>
        <end position="412"/>
    </location>
</feature>
<dbReference type="Gene3D" id="3.30.70.330">
    <property type="match status" value="4"/>
</dbReference>
<dbReference type="FunFam" id="1.10.1900.10:FF:000004">
    <property type="entry name" value="Polyadenylate-binding protein"/>
    <property type="match status" value="1"/>
</dbReference>
<keyword evidence="10 12" id="KW-0694">RNA-binding</keyword>
<feature type="domain" description="RRM" evidence="15">
    <location>
        <begin position="231"/>
        <end position="308"/>
    </location>
</feature>
<keyword evidence="6" id="KW-0507">mRNA processing</keyword>
<dbReference type="InterPro" id="IPR035979">
    <property type="entry name" value="RBD_domain_sf"/>
</dbReference>
<evidence type="ECO:0000259" key="16">
    <source>
        <dbReference type="PROSITE" id="PS51309"/>
    </source>
</evidence>
<evidence type="ECO:0000256" key="2">
    <source>
        <dbReference type="ARBA" id="ARBA00004496"/>
    </source>
</evidence>
<evidence type="ECO:0000256" key="13">
    <source>
        <dbReference type="RuleBase" id="RU362004"/>
    </source>
</evidence>
<evidence type="ECO:0000256" key="8">
    <source>
        <dbReference type="ARBA" id="ARBA00022816"/>
    </source>
</evidence>
<feature type="compositionally biased region" description="Pro residues" evidence="14">
    <location>
        <begin position="506"/>
        <end position="516"/>
    </location>
</feature>
<evidence type="ECO:0000256" key="6">
    <source>
        <dbReference type="ARBA" id="ARBA00022664"/>
    </source>
</evidence>
<dbReference type="GO" id="GO:0006397">
    <property type="term" value="P:mRNA processing"/>
    <property type="evidence" value="ECO:0007669"/>
    <property type="project" value="UniProtKB-KW"/>
</dbReference>
<keyword evidence="9" id="KW-0810">Translation regulation</keyword>
<evidence type="ECO:0000259" key="15">
    <source>
        <dbReference type="PROSITE" id="PS50102"/>
    </source>
</evidence>
<dbReference type="FunFam" id="3.30.70.330:FF:000441">
    <property type="entry name" value="Polyadenylate-binding protein"/>
    <property type="match status" value="1"/>
</dbReference>
<dbReference type="GO" id="GO:0005634">
    <property type="term" value="C:nucleus"/>
    <property type="evidence" value="ECO:0007669"/>
    <property type="project" value="UniProtKB-SubCell"/>
</dbReference>
<dbReference type="EMBL" id="RBNI01007811">
    <property type="protein sequence ID" value="RUP45103.1"/>
    <property type="molecule type" value="Genomic_DNA"/>
</dbReference>
<evidence type="ECO:0000256" key="3">
    <source>
        <dbReference type="ARBA" id="ARBA00008557"/>
    </source>
</evidence>
<keyword evidence="8" id="KW-0509">mRNA transport</keyword>
<dbReference type="InterPro" id="IPR045305">
    <property type="entry name" value="RRM2_I_PABPs"/>
</dbReference>
<dbReference type="SUPFAM" id="SSF54928">
    <property type="entry name" value="RNA-binding domain, RBD"/>
    <property type="match status" value="2"/>
</dbReference>
<feature type="domain" description="RRM" evidence="15">
    <location>
        <begin position="51"/>
        <end position="129"/>
    </location>
</feature>
<reference evidence="17 18" key="1">
    <citation type="journal article" date="2018" name="New Phytol.">
        <title>Phylogenomics of Endogonaceae and evolution of mycorrhizas within Mucoromycota.</title>
        <authorList>
            <person name="Chang Y."/>
            <person name="Desiro A."/>
            <person name="Na H."/>
            <person name="Sandor L."/>
            <person name="Lipzen A."/>
            <person name="Clum A."/>
            <person name="Barry K."/>
            <person name="Grigoriev I.V."/>
            <person name="Martin F.M."/>
            <person name="Stajich J.E."/>
            <person name="Smith M.E."/>
            <person name="Bonito G."/>
            <person name="Spatafora J.W."/>
        </authorList>
    </citation>
    <scope>NUCLEOTIDE SEQUENCE [LARGE SCALE GENOMIC DNA]</scope>
    <source>
        <strain evidence="17 18">GMNB39</strain>
    </source>
</reference>
<dbReference type="PROSITE" id="PS51309">
    <property type="entry name" value="PABC"/>
    <property type="match status" value="1"/>
</dbReference>
<feature type="region of interest" description="Disordered" evidence="14">
    <location>
        <begin position="497"/>
        <end position="571"/>
    </location>
</feature>
<dbReference type="FunFam" id="3.30.70.330:FF:000520">
    <property type="entry name" value="Polyadenylate-binding protein"/>
    <property type="match status" value="1"/>
</dbReference>
<dbReference type="InterPro" id="IPR006515">
    <property type="entry name" value="PABP_1234"/>
</dbReference>
<dbReference type="CDD" id="cd12378">
    <property type="entry name" value="RRM1_I_PABPs"/>
    <property type="match status" value="1"/>
</dbReference>
<dbReference type="NCBIfam" id="TIGR01628">
    <property type="entry name" value="PABP-1234"/>
    <property type="match status" value="1"/>
</dbReference>
<dbReference type="Proteomes" id="UP000268093">
    <property type="component" value="Unassembled WGS sequence"/>
</dbReference>
<dbReference type="GO" id="GO:0006417">
    <property type="term" value="P:regulation of translation"/>
    <property type="evidence" value="ECO:0007669"/>
    <property type="project" value="UniProtKB-KW"/>
</dbReference>
<dbReference type="GO" id="GO:0051028">
    <property type="term" value="P:mRNA transport"/>
    <property type="evidence" value="ECO:0007669"/>
    <property type="project" value="UniProtKB-KW"/>
</dbReference>
<accession>A0A433D2V3</accession>
<protein>
    <recommendedName>
        <fullName evidence="13">Polyadenylate-binding protein</fullName>
        <shortName evidence="13">PABP</shortName>
    </recommendedName>
</protein>
<dbReference type="InterPro" id="IPR012677">
    <property type="entry name" value="Nucleotide-bd_a/b_plait_sf"/>
</dbReference>
<dbReference type="FunFam" id="3.30.70.330:FF:000003">
    <property type="entry name" value="Polyadenylate-binding protein"/>
    <property type="match status" value="1"/>
</dbReference>
<dbReference type="AlphaFoldDB" id="A0A433D2V3"/>
<feature type="domain" description="RRM" evidence="15">
    <location>
        <begin position="139"/>
        <end position="215"/>
    </location>
</feature>
<dbReference type="PROSITE" id="PS50102">
    <property type="entry name" value="RRM"/>
    <property type="match status" value="4"/>
</dbReference>
<evidence type="ECO:0000313" key="17">
    <source>
        <dbReference type="EMBL" id="RUP45103.1"/>
    </source>
</evidence>
<dbReference type="GO" id="GO:0005737">
    <property type="term" value="C:cytoplasm"/>
    <property type="evidence" value="ECO:0007669"/>
    <property type="project" value="UniProtKB-SubCell"/>
</dbReference>
<dbReference type="Pfam" id="PF00658">
    <property type="entry name" value="MLLE"/>
    <property type="match status" value="1"/>
</dbReference>
<dbReference type="SMART" id="SM00361">
    <property type="entry name" value="RRM_1"/>
    <property type="match status" value="4"/>
</dbReference>
<dbReference type="Pfam" id="PF00076">
    <property type="entry name" value="RRM_1"/>
    <property type="match status" value="4"/>
</dbReference>
<dbReference type="InterPro" id="IPR036053">
    <property type="entry name" value="PABP-dom"/>
</dbReference>
<comment type="caution">
    <text evidence="17">The sequence shown here is derived from an EMBL/GenBank/DDBJ whole genome shotgun (WGS) entry which is preliminary data.</text>
</comment>
<evidence type="ECO:0000256" key="7">
    <source>
        <dbReference type="ARBA" id="ARBA00022737"/>
    </source>
</evidence>
<dbReference type="OrthoDB" id="19742at2759"/>
<feature type="compositionally biased region" description="Low complexity" evidence="14">
    <location>
        <begin position="561"/>
        <end position="571"/>
    </location>
</feature>
<dbReference type="GO" id="GO:0003723">
    <property type="term" value="F:RNA binding"/>
    <property type="evidence" value="ECO:0007669"/>
    <property type="project" value="UniProtKB-UniRule"/>
</dbReference>
<evidence type="ECO:0000256" key="14">
    <source>
        <dbReference type="SAM" id="MobiDB-lite"/>
    </source>
</evidence>
<dbReference type="InterPro" id="IPR002004">
    <property type="entry name" value="PABP_HYD_C"/>
</dbReference>
<dbReference type="InterPro" id="IPR003954">
    <property type="entry name" value="RRM_euk-type"/>
</dbReference>
<dbReference type="SUPFAM" id="SSF63570">
    <property type="entry name" value="PABC (PABP) domain"/>
    <property type="match status" value="1"/>
</dbReference>
<comment type="similarity">
    <text evidence="3 13">Belongs to the polyadenylate-binding protein type-1 family.</text>
</comment>
<keyword evidence="5 13" id="KW-0963">Cytoplasm</keyword>
<evidence type="ECO:0000256" key="5">
    <source>
        <dbReference type="ARBA" id="ARBA00022490"/>
    </source>
</evidence>
<keyword evidence="18" id="KW-1185">Reference proteome</keyword>
<evidence type="ECO:0000313" key="18">
    <source>
        <dbReference type="Proteomes" id="UP000268093"/>
    </source>
</evidence>
<feature type="domain" description="PABC" evidence="16">
    <location>
        <begin position="603"/>
        <end position="680"/>
    </location>
</feature>
<feature type="region of interest" description="Disordered" evidence="14">
    <location>
        <begin position="1"/>
        <end position="27"/>
    </location>
</feature>
<dbReference type="PANTHER" id="PTHR24012">
    <property type="entry name" value="RNA BINDING PROTEIN"/>
    <property type="match status" value="1"/>
</dbReference>
<dbReference type="FunFam" id="3.30.70.330:FF:000648">
    <property type="entry name" value="Polyadenylate-binding protein"/>
    <property type="match status" value="1"/>
</dbReference>
<dbReference type="InterPro" id="IPR000504">
    <property type="entry name" value="RRM_dom"/>
</dbReference>
<keyword evidence="7" id="KW-0677">Repeat</keyword>
<comment type="function">
    <text evidence="13">Binds the poly(A) tail of mRNA.</text>
</comment>
<name>A0A433D2V3_9FUNG</name>
<evidence type="ECO:0000256" key="4">
    <source>
        <dbReference type="ARBA" id="ARBA00022448"/>
    </source>
</evidence>
<dbReference type="CDD" id="cd12380">
    <property type="entry name" value="RRM3_I_PABPs"/>
    <property type="match status" value="1"/>
</dbReference>
<dbReference type="SMART" id="SM00360">
    <property type="entry name" value="RRM"/>
    <property type="match status" value="4"/>
</dbReference>
<dbReference type="Gene3D" id="1.10.1900.10">
    <property type="entry name" value="c-terminal domain of poly(a) binding protein"/>
    <property type="match status" value="1"/>
</dbReference>
<evidence type="ECO:0000256" key="12">
    <source>
        <dbReference type="PROSITE-ProRule" id="PRU00176"/>
    </source>
</evidence>
<dbReference type="CDD" id="cd12381">
    <property type="entry name" value="RRM4_I_PABPs"/>
    <property type="match status" value="1"/>
</dbReference>
<gene>
    <name evidence="17" type="ORF">BC936DRAFT_148606</name>
</gene>
<dbReference type="SMART" id="SM00517">
    <property type="entry name" value="PolyA"/>
    <property type="match status" value="1"/>
</dbReference>
<organism evidence="17 18">
    <name type="scientific">Jimgerdemannia flammicorona</name>
    <dbReference type="NCBI Taxonomy" id="994334"/>
    <lineage>
        <taxon>Eukaryota</taxon>
        <taxon>Fungi</taxon>
        <taxon>Fungi incertae sedis</taxon>
        <taxon>Mucoromycota</taxon>
        <taxon>Mucoromycotina</taxon>
        <taxon>Endogonomycetes</taxon>
        <taxon>Endogonales</taxon>
        <taxon>Endogonaceae</taxon>
        <taxon>Jimgerdemannia</taxon>
    </lineage>
</organism>
<comment type="subcellular location">
    <subcellularLocation>
        <location evidence="2 13">Cytoplasm</location>
    </subcellularLocation>
    <subcellularLocation>
        <location evidence="1">Nucleus</location>
    </subcellularLocation>
</comment>
<proteinExistence type="inferred from homology"/>
<dbReference type="InterPro" id="IPR034364">
    <property type="entry name" value="PABP_RRM1"/>
</dbReference>
<sequence length="687" mass="75461">MSASTSAQPSSPAPVQQPLSIEQQQQIAAAQAAQAAAPHYNPPTAAPQASASLYVGELDPSVTEAMLFEMFNMVGPVASIRVCRDAVTRRSLGYAYVNFHNVVDGERALETLNYTLIKGKPCRIMWSQRDPALRKTGTGNIFIKNLDLTIDNKALHDTFSAFGNILSCKVAMEDGSSKGYGFVHYETYEAAENAIKHVNGMLLNDKKVYVGHHIPKKERQSKVEEMKANFTNVYVKNLDPEVDDLEFQEMFTKYGPITSAVVQRDEIGKSKCFGFVNFENHEDARTAVDDLHDAEHRGRKLFVSRAQKKNEREEELKKLYEMAKMEKLSKYQGVNLYIKNLEDDIDDERLRQEFSVYGVITSAKVMREEKQGTSKGFGFVCFSSPDEATKAVTEMNGRMVGNKPIYVALAQRKEVRKSQLEAQMAQRTQIRMQQVISRVNILFTLIRRTAVPGIPGGPGYMPTAPMFYPTPGGFIQNQRPVFPQPGMVSRPRWAQPLQQPQQLPGGPLPGPYPQIPPQNFTGVPMQGRPTRPRQPARGGTPPQAGRPQPTAAQPVPAGEPRGVPAQRGAAAAGRGGYKYTANARNNVPAANGSQSAPSAVAGQTPLTAAALAAAPADQQKQMLGERLYPLIQKQQPELAGKITGMLLEMDNGELLHLLENQEALDLKVNEAVVVLRQHATIAEDGSA</sequence>